<dbReference type="KEGG" id="fsa:C5Q98_06310"/>
<keyword evidence="2" id="KW-1185">Reference proteome</keyword>
<dbReference type="InterPro" id="IPR008840">
    <property type="entry name" value="Sipho_Gp157"/>
</dbReference>
<dbReference type="OrthoDB" id="2409458at2"/>
<reference evidence="2" key="1">
    <citation type="submission" date="2018-02" db="EMBL/GenBank/DDBJ databases">
        <authorList>
            <person name="Holder M.E."/>
            <person name="Ajami N.J."/>
            <person name="Petrosino J.F."/>
        </authorList>
    </citation>
    <scope>NUCLEOTIDE SEQUENCE [LARGE SCALE GENOMIC DNA]</scope>
    <source>
        <strain evidence="2">CCUG 47711</strain>
    </source>
</reference>
<evidence type="ECO:0000313" key="1">
    <source>
        <dbReference type="EMBL" id="AVM42846.1"/>
    </source>
</evidence>
<dbReference type="RefSeq" id="WP_106012795.1">
    <property type="nucleotide sequence ID" value="NZ_CP027226.1"/>
</dbReference>
<dbReference type="AlphaFoldDB" id="A0A2S0KP91"/>
<name>A0A2S0KP91_9FIRM</name>
<protein>
    <recommendedName>
        <fullName evidence="3">Siphovirus Gp157 family protein</fullName>
    </recommendedName>
</protein>
<dbReference type="EMBL" id="CP027226">
    <property type="protein sequence ID" value="AVM42846.1"/>
    <property type="molecule type" value="Genomic_DNA"/>
</dbReference>
<sequence>MNKSLFGITEELLQIFENIEIDEETGELLNLEQLEEIQGEFDDKASNIALYIQELQAQAEAIKNKRDSLYDRQKSTINKAERLKAYLSDMMNRAGKDKVETDDVRISFRKSESVDILDESLIPEEYINAKLTVTPDKVSIKKAIKNGQDIAGAMLIENQNLQIK</sequence>
<proteinExistence type="predicted"/>
<accession>A0A2S0KP91</accession>
<evidence type="ECO:0000313" key="2">
    <source>
        <dbReference type="Proteomes" id="UP000237947"/>
    </source>
</evidence>
<dbReference type="Proteomes" id="UP000237947">
    <property type="component" value="Chromosome"/>
</dbReference>
<gene>
    <name evidence="1" type="ORF">C5Q98_06310</name>
</gene>
<organism evidence="1 2">
    <name type="scientific">Fastidiosipila sanguinis</name>
    <dbReference type="NCBI Taxonomy" id="236753"/>
    <lineage>
        <taxon>Bacteria</taxon>
        <taxon>Bacillati</taxon>
        <taxon>Bacillota</taxon>
        <taxon>Clostridia</taxon>
        <taxon>Eubacteriales</taxon>
        <taxon>Oscillospiraceae</taxon>
        <taxon>Fastidiosipila</taxon>
    </lineage>
</organism>
<evidence type="ECO:0008006" key="3">
    <source>
        <dbReference type="Google" id="ProtNLM"/>
    </source>
</evidence>
<dbReference type="Pfam" id="PF05565">
    <property type="entry name" value="Sipho_Gp157"/>
    <property type="match status" value="1"/>
</dbReference>